<evidence type="ECO:0000256" key="8">
    <source>
        <dbReference type="ARBA" id="ARBA00022989"/>
    </source>
</evidence>
<evidence type="ECO:0000256" key="9">
    <source>
        <dbReference type="ARBA" id="ARBA00023136"/>
    </source>
</evidence>
<comment type="subcellular location">
    <subcellularLocation>
        <location evidence="1 10">Cell inner membrane</location>
    </subcellularLocation>
</comment>
<evidence type="ECO:0000256" key="2">
    <source>
        <dbReference type="ARBA" id="ARBA00007246"/>
    </source>
</evidence>
<dbReference type="AlphaFoldDB" id="A0A1Q9HAB3"/>
<gene>
    <name evidence="13" type="ORF">BIY22_12550</name>
</gene>
<keyword evidence="9 10" id="KW-0472">Membrane</keyword>
<dbReference type="InterPro" id="IPR049031">
    <property type="entry name" value="T2SSK_SAM-like_1st"/>
</dbReference>
<dbReference type="RefSeq" id="WP_075710509.1">
    <property type="nucleotide sequence ID" value="NZ_MJMJ01000044.1"/>
</dbReference>
<dbReference type="OrthoDB" id="9788973at2"/>
<dbReference type="PANTHER" id="PTHR38831:SF1">
    <property type="entry name" value="TYPE II SECRETION SYSTEM PROTEIN K-RELATED"/>
    <property type="match status" value="1"/>
</dbReference>
<reference evidence="13 14" key="1">
    <citation type="submission" date="2016-09" db="EMBL/GenBank/DDBJ databases">
        <title>Genomic Taxonomy of the Vibrionaceae.</title>
        <authorList>
            <person name="Gonzalez-Castillo A."/>
            <person name="Gomez-Gil B."/>
            <person name="Enciso-Ibarra K."/>
        </authorList>
    </citation>
    <scope>NUCLEOTIDE SEQUENCE [LARGE SCALE GENOMIC DNA]</scope>
    <source>
        <strain evidence="13 14">CAIM 703</strain>
    </source>
</reference>
<keyword evidence="3 10" id="KW-0813">Transport</keyword>
<dbReference type="PANTHER" id="PTHR38831">
    <property type="entry name" value="TYPE II SECRETION SYSTEM PROTEIN K"/>
    <property type="match status" value="1"/>
</dbReference>
<dbReference type="SUPFAM" id="SSF158544">
    <property type="entry name" value="GspK insert domain-like"/>
    <property type="match status" value="2"/>
</dbReference>
<organism evidence="13 14">
    <name type="scientific">Vibrio panuliri</name>
    <dbReference type="NCBI Taxonomy" id="1381081"/>
    <lineage>
        <taxon>Bacteria</taxon>
        <taxon>Pseudomonadati</taxon>
        <taxon>Pseudomonadota</taxon>
        <taxon>Gammaproteobacteria</taxon>
        <taxon>Vibrionales</taxon>
        <taxon>Vibrionaceae</taxon>
        <taxon>Vibrio</taxon>
    </lineage>
</organism>
<feature type="domain" description="T2SS protein K first SAM-like" evidence="12">
    <location>
        <begin position="101"/>
        <end position="211"/>
    </location>
</feature>
<keyword evidence="7" id="KW-0653">Protein transport</keyword>
<evidence type="ECO:0000256" key="5">
    <source>
        <dbReference type="ARBA" id="ARBA00022519"/>
    </source>
</evidence>
<dbReference type="Gene3D" id="3.30.1300.30">
    <property type="entry name" value="GSPII I/J protein-like"/>
    <property type="match status" value="1"/>
</dbReference>
<protein>
    <recommendedName>
        <fullName evidence="10">Type II secretion system protein K</fullName>
    </recommendedName>
</protein>
<keyword evidence="4 10" id="KW-1003">Cell membrane</keyword>
<evidence type="ECO:0000313" key="13">
    <source>
        <dbReference type="EMBL" id="OLQ86072.1"/>
    </source>
</evidence>
<keyword evidence="8" id="KW-1133">Transmembrane helix</keyword>
<comment type="similarity">
    <text evidence="2 10">Belongs to the GSP K family.</text>
</comment>
<dbReference type="STRING" id="1381081.BIY22_12550"/>
<dbReference type="InterPro" id="IPR038072">
    <property type="entry name" value="GspK_central_sf"/>
</dbReference>
<evidence type="ECO:0000259" key="11">
    <source>
        <dbReference type="Pfam" id="PF03934"/>
    </source>
</evidence>
<dbReference type="Pfam" id="PF21687">
    <property type="entry name" value="T2SSK_1st"/>
    <property type="match status" value="1"/>
</dbReference>
<dbReference type="InterPro" id="IPR005628">
    <property type="entry name" value="GspK"/>
</dbReference>
<keyword evidence="5 10" id="KW-0997">Cell inner membrane</keyword>
<dbReference type="NCBIfam" id="NF037980">
    <property type="entry name" value="T2SS_GspK"/>
    <property type="match status" value="1"/>
</dbReference>
<keyword evidence="6" id="KW-0812">Transmembrane</keyword>
<evidence type="ECO:0000256" key="4">
    <source>
        <dbReference type="ARBA" id="ARBA00022475"/>
    </source>
</evidence>
<evidence type="ECO:0000256" key="6">
    <source>
        <dbReference type="ARBA" id="ARBA00022692"/>
    </source>
</evidence>
<evidence type="ECO:0000256" key="10">
    <source>
        <dbReference type="PIRNR" id="PIRNR002786"/>
    </source>
</evidence>
<name>A0A1Q9HAB3_9VIBR</name>
<evidence type="ECO:0000256" key="7">
    <source>
        <dbReference type="ARBA" id="ARBA00022927"/>
    </source>
</evidence>
<dbReference type="Pfam" id="PF03934">
    <property type="entry name" value="T2SSK"/>
    <property type="match status" value="1"/>
</dbReference>
<dbReference type="PIRSF" id="PIRSF002786">
    <property type="entry name" value="XcpX"/>
    <property type="match status" value="1"/>
</dbReference>
<accession>A0A1Q9HAB3</accession>
<dbReference type="InterPro" id="IPR045584">
    <property type="entry name" value="Pilin-like"/>
</dbReference>
<dbReference type="InterPro" id="IPR049179">
    <property type="entry name" value="T2SSK_SAM-like_2nd"/>
</dbReference>
<feature type="domain" description="T2SS protein K second SAM-like" evidence="11">
    <location>
        <begin position="217"/>
        <end position="284"/>
    </location>
</feature>
<dbReference type="Gene3D" id="1.10.40.60">
    <property type="entry name" value="EpsJ-like"/>
    <property type="match status" value="2"/>
</dbReference>
<dbReference type="EMBL" id="MJMJ01000044">
    <property type="protein sequence ID" value="OLQ86072.1"/>
    <property type="molecule type" value="Genomic_DNA"/>
</dbReference>
<dbReference type="GO" id="GO:0009306">
    <property type="term" value="P:protein secretion"/>
    <property type="evidence" value="ECO:0007669"/>
    <property type="project" value="InterPro"/>
</dbReference>
<dbReference type="SUPFAM" id="SSF54523">
    <property type="entry name" value="Pili subunits"/>
    <property type="match status" value="1"/>
</dbReference>
<evidence type="ECO:0000256" key="3">
    <source>
        <dbReference type="ARBA" id="ARBA00022448"/>
    </source>
</evidence>
<evidence type="ECO:0000259" key="12">
    <source>
        <dbReference type="Pfam" id="PF21687"/>
    </source>
</evidence>
<sequence>MRAKQGGVALLVVLLILAMMTAVATTMSERLFGQFKRSMNQVNYQQAYWYAIGAEALAIEGIKQSYKDSDTVNLSQPWAIAEQNFPLDYGTLKGKLIDRQACFNLNALVDTKPLGDSQSAPYLVTVLQDLLTEIDVDSYVAEIVAHSTWEFVDSNSVVNSVTGVEDSTYEAMSPDYMTANSVLADESELRAINQVSGEVMHKIRPYVCAIPTSEFRLNVNTLKPEQSALLVAMFAKQLSESDAKSVLENRPFDGWSSTDEFLSESPIAALSDAVKNQAKGYLTVDSRYFELDAQVVVEQSRVRVRSLLFSANRETATVISRRFGGIGERVPNRSTEQ</sequence>
<evidence type="ECO:0000313" key="14">
    <source>
        <dbReference type="Proteomes" id="UP000186313"/>
    </source>
</evidence>
<dbReference type="GO" id="GO:0005886">
    <property type="term" value="C:plasma membrane"/>
    <property type="evidence" value="ECO:0007669"/>
    <property type="project" value="UniProtKB-SubCell"/>
</dbReference>
<comment type="caution">
    <text evidence="13">The sequence shown here is derived from an EMBL/GenBank/DDBJ whole genome shotgun (WGS) entry which is preliminary data.</text>
</comment>
<dbReference type="Proteomes" id="UP000186313">
    <property type="component" value="Unassembled WGS sequence"/>
</dbReference>
<evidence type="ECO:0000256" key="1">
    <source>
        <dbReference type="ARBA" id="ARBA00004533"/>
    </source>
</evidence>
<proteinExistence type="inferred from homology"/>